<gene>
    <name evidence="4" type="ORF">CAY53_03110</name>
</gene>
<dbReference type="InterPro" id="IPR050465">
    <property type="entry name" value="UPF0194_transport"/>
</dbReference>
<dbReference type="GO" id="GO:0030313">
    <property type="term" value="C:cell envelope"/>
    <property type="evidence" value="ECO:0007669"/>
    <property type="project" value="UniProtKB-SubCell"/>
</dbReference>
<accession>A0A2L1GLW1</accession>
<comment type="subcellular location">
    <subcellularLocation>
        <location evidence="1">Cell envelope</location>
    </subcellularLocation>
</comment>
<evidence type="ECO:0000256" key="3">
    <source>
        <dbReference type="SAM" id="Coils"/>
    </source>
</evidence>
<dbReference type="PANTHER" id="PTHR32347:SF23">
    <property type="entry name" value="BLL5650 PROTEIN"/>
    <property type="match status" value="1"/>
</dbReference>
<keyword evidence="2 3" id="KW-0175">Coiled coil</keyword>
<dbReference type="Gene3D" id="1.10.287.470">
    <property type="entry name" value="Helix hairpin bin"/>
    <property type="match status" value="1"/>
</dbReference>
<evidence type="ECO:0000256" key="1">
    <source>
        <dbReference type="ARBA" id="ARBA00004196"/>
    </source>
</evidence>
<evidence type="ECO:0000256" key="2">
    <source>
        <dbReference type="ARBA" id="ARBA00023054"/>
    </source>
</evidence>
<name>A0A2L1GLW1_9BACT</name>
<reference evidence="4 5" key="1">
    <citation type="journal article" date="2018" name="MBio">
        <title>Insights into the evolution of host association through the isolation and characterization of a novel human periodontal pathobiont, Desulfobulbus oralis.</title>
        <authorList>
            <person name="Cross K.L."/>
            <person name="Chirania P."/>
            <person name="Xiong W."/>
            <person name="Beall C.J."/>
            <person name="Elkins J.G."/>
            <person name="Giannone R.J."/>
            <person name="Griffen A.L."/>
            <person name="Guss A.M."/>
            <person name="Hettich R.L."/>
            <person name="Joshi S.S."/>
            <person name="Mokrzan E.M."/>
            <person name="Martin R.K."/>
            <person name="Zhulin I.B."/>
            <person name="Leys E.J."/>
            <person name="Podar M."/>
        </authorList>
    </citation>
    <scope>NUCLEOTIDE SEQUENCE [LARGE SCALE GENOMIC DNA]</scope>
    <source>
        <strain evidence="4 5">ORNL</strain>
    </source>
</reference>
<dbReference type="Gene3D" id="2.40.30.170">
    <property type="match status" value="1"/>
</dbReference>
<feature type="coiled-coil region" evidence="3">
    <location>
        <begin position="150"/>
        <end position="203"/>
    </location>
</feature>
<dbReference type="OrthoDB" id="9778236at2"/>
<dbReference type="SUPFAM" id="SSF111369">
    <property type="entry name" value="HlyD-like secretion proteins"/>
    <property type="match status" value="1"/>
</dbReference>
<dbReference type="Proteomes" id="UP000239867">
    <property type="component" value="Chromosome"/>
</dbReference>
<dbReference type="RefSeq" id="WP_104935891.1">
    <property type="nucleotide sequence ID" value="NZ_CP021255.1"/>
</dbReference>
<protein>
    <submittedName>
        <fullName evidence="4">Secretion protein HlyD</fullName>
    </submittedName>
</protein>
<evidence type="ECO:0000313" key="4">
    <source>
        <dbReference type="EMBL" id="AVD70597.1"/>
    </source>
</evidence>
<sequence>MMPGKSEDKPYRRLLLVMAVLPLLLPVAACRQEANSGFQGYVEGEYLYLAPARAGRLDALLVHRGERVSAGARLFQLEVEDEVRTLEAKEAALAQAKAVLADMQTGQRAAELAVAQARLAQAQTEAGRTAALLQRLHRLAKNGGVSQRDLDDSRAAAHGAAERVQELEQQLAVATLPERPHRIAAQEAAVAAAEAEVAQARWELARKGGQAPAAGLVVDTLFRKGEWVSAGSPVVQLLPPEAVKFRFFVPETRLGSLRLGTALHCLVDGRPEPVAAQIVWIAPEAEYTPPVIYSNETRSKLVFMVEARPAEPALAGRLHPGQPVQVLLQ</sequence>
<dbReference type="KEGG" id="deo:CAY53_03110"/>
<dbReference type="EMBL" id="CP021255">
    <property type="protein sequence ID" value="AVD70597.1"/>
    <property type="molecule type" value="Genomic_DNA"/>
</dbReference>
<dbReference type="AlphaFoldDB" id="A0A2L1GLW1"/>
<evidence type="ECO:0000313" key="5">
    <source>
        <dbReference type="Proteomes" id="UP000239867"/>
    </source>
</evidence>
<organism evidence="4 5">
    <name type="scientific">Desulfobulbus oralis</name>
    <dbReference type="NCBI Taxonomy" id="1986146"/>
    <lineage>
        <taxon>Bacteria</taxon>
        <taxon>Pseudomonadati</taxon>
        <taxon>Thermodesulfobacteriota</taxon>
        <taxon>Desulfobulbia</taxon>
        <taxon>Desulfobulbales</taxon>
        <taxon>Desulfobulbaceae</taxon>
        <taxon>Desulfobulbus</taxon>
    </lineage>
</organism>
<proteinExistence type="predicted"/>
<keyword evidence="5" id="KW-1185">Reference proteome</keyword>
<dbReference type="PANTHER" id="PTHR32347">
    <property type="entry name" value="EFFLUX SYSTEM COMPONENT YKNX-RELATED"/>
    <property type="match status" value="1"/>
</dbReference>